<evidence type="ECO:0000256" key="1">
    <source>
        <dbReference type="SAM" id="SignalP"/>
    </source>
</evidence>
<organism evidence="2 3">
    <name type="scientific">Acuticoccus mangrovi</name>
    <dbReference type="NCBI Taxonomy" id="2796142"/>
    <lineage>
        <taxon>Bacteria</taxon>
        <taxon>Pseudomonadati</taxon>
        <taxon>Pseudomonadota</taxon>
        <taxon>Alphaproteobacteria</taxon>
        <taxon>Hyphomicrobiales</taxon>
        <taxon>Amorphaceae</taxon>
        <taxon>Acuticoccus</taxon>
    </lineage>
</organism>
<comment type="caution">
    <text evidence="2">The sequence shown here is derived from an EMBL/GenBank/DDBJ whole genome shotgun (WGS) entry which is preliminary data.</text>
</comment>
<feature type="chain" id="PRO_5036861088" description="Subtilisin inhibitor domain-containing protein" evidence="1">
    <location>
        <begin position="29"/>
        <end position="107"/>
    </location>
</feature>
<evidence type="ECO:0008006" key="4">
    <source>
        <dbReference type="Google" id="ProtNLM"/>
    </source>
</evidence>
<feature type="signal peptide" evidence="1">
    <location>
        <begin position="1"/>
        <end position="28"/>
    </location>
</feature>
<keyword evidence="1" id="KW-0732">Signal</keyword>
<dbReference type="RefSeq" id="WP_198880359.1">
    <property type="nucleotide sequence ID" value="NZ_JAEKJA010000001.1"/>
</dbReference>
<name>A0A934IM81_9HYPH</name>
<keyword evidence="3" id="KW-1185">Reference proteome</keyword>
<dbReference type="Proteomes" id="UP000609531">
    <property type="component" value="Unassembled WGS sequence"/>
</dbReference>
<accession>A0A934IM81</accession>
<evidence type="ECO:0000313" key="2">
    <source>
        <dbReference type="EMBL" id="MBJ3774480.1"/>
    </source>
</evidence>
<reference evidence="2" key="1">
    <citation type="submission" date="2020-12" db="EMBL/GenBank/DDBJ databases">
        <title>Bacterial taxonomy.</title>
        <authorList>
            <person name="Pan X."/>
        </authorList>
    </citation>
    <scope>NUCLEOTIDE SEQUENCE</scope>
    <source>
        <strain evidence="2">B2012</strain>
    </source>
</reference>
<evidence type="ECO:0000313" key="3">
    <source>
        <dbReference type="Proteomes" id="UP000609531"/>
    </source>
</evidence>
<gene>
    <name evidence="2" type="ORF">JCR33_02205</name>
</gene>
<proteinExistence type="predicted"/>
<dbReference type="EMBL" id="JAEKJA010000001">
    <property type="protein sequence ID" value="MBJ3774480.1"/>
    <property type="molecule type" value="Genomic_DNA"/>
</dbReference>
<protein>
    <recommendedName>
        <fullName evidence="4">Subtilisin inhibitor domain-containing protein</fullName>
    </recommendedName>
</protein>
<sequence length="107" mass="11137">MSIARSTALCAALCLGASMGAATGPAAAQGIETQFLISHIDSITPKCRDHPDAPVVGRVSGIVSGTPSRGVSFVGCFASMEACEAWRMPVSGRISGRIIQNRCSYRH</sequence>
<dbReference type="AlphaFoldDB" id="A0A934IM81"/>